<feature type="region of interest" description="Disordered" evidence="1">
    <location>
        <begin position="131"/>
        <end position="208"/>
    </location>
</feature>
<keyword evidence="3" id="KW-1185">Reference proteome</keyword>
<accession>A0ABQ6MNM0</accession>
<feature type="region of interest" description="Disordered" evidence="1">
    <location>
        <begin position="251"/>
        <end position="307"/>
    </location>
</feature>
<evidence type="ECO:0000313" key="2">
    <source>
        <dbReference type="EMBL" id="GMI29878.1"/>
    </source>
</evidence>
<sequence>MSITQRRQGRNLWNRTLARSHEYSEMVVKRAKLEEFSKSKVVRRAFSKKQLARESQQEQGAKAGFVERVRGSRDEAEDVYLARRRSTVRPQTTGGAARPVHSSAAAPAPLGSLLGAEIQVYSASTDMDWIGTGDDAGATERRPSTSPTHPSSPGQIMPPGHIRPATGHRPVGFDDRSLQHSIDSAPKAVVAPPSLTSRPCTSPIFRGAEPRGYFVNEEDDEVVLTATRRSGANARAQMPLSLADSLAAKTMAKSGNVDEEDEPQIQPHHHRHHHNFPHLKFQASRHRNEAAGRPKTAPVPAKGSRKQSLMLVDDRSLVSGMPGSMVSSESTVTFNSTQKLRKMALFAHLKMTDTDTNLTPMQKRELREQIAIARRKSMMNKRSGRSDVAEKLKEQTDRRRRWLGFLAVFACTNGLKVVYDNAMVKKRVEKLQQSSARAIQGAWEEYYAPIRKRKKEGVQLALFKFSFRLLSRLARIRKRLAKKKVLQFYSDFSRQRFAFVMVKFRFNCVKLQRRIRSYSECSKARLLVLSMYWSSVERDIKDKVEKRLANTSSKNNVLGGKWKVKLVGNRFPDLAASINNVTEECVNLQKTIQKGINTVSATMPGVMAKIKDGSAKQKIGNRRTTAAALKELGANSFVPEAEKLKALRRFLTERRALHGDNAWNLTRGGNVKATMLDVESVGQILRGESKLDLDYEINKADWPTFMMLTDPTNKKILLDLIEFHVHRSIVRKNDEIQRLVHERLQRELDKTARISNNEVVDAGGSAPVTGGHLKIGDMPGGYRLHADERGGELKRASTAGNPSRSSFVVGGTKKSEEKEGMKELKVQIMAPDF</sequence>
<feature type="region of interest" description="Disordered" evidence="1">
    <location>
        <begin position="87"/>
        <end position="107"/>
    </location>
</feature>
<name>A0ABQ6MNM0_9STRA</name>
<evidence type="ECO:0000256" key="1">
    <source>
        <dbReference type="SAM" id="MobiDB-lite"/>
    </source>
</evidence>
<feature type="region of interest" description="Disordered" evidence="1">
    <location>
        <begin position="794"/>
        <end position="820"/>
    </location>
</feature>
<protein>
    <submittedName>
        <fullName evidence="2">Uncharacterized protein</fullName>
    </submittedName>
</protein>
<feature type="compositionally biased region" description="Low complexity" evidence="1">
    <location>
        <begin position="144"/>
        <end position="153"/>
    </location>
</feature>
<reference evidence="2 3" key="1">
    <citation type="journal article" date="2023" name="Commun. Biol.">
        <title>Genome analysis of Parmales, the sister group of diatoms, reveals the evolutionary specialization of diatoms from phago-mixotrophs to photoautotrophs.</title>
        <authorList>
            <person name="Ban H."/>
            <person name="Sato S."/>
            <person name="Yoshikawa S."/>
            <person name="Yamada K."/>
            <person name="Nakamura Y."/>
            <person name="Ichinomiya M."/>
            <person name="Sato N."/>
            <person name="Blanc-Mathieu R."/>
            <person name="Endo H."/>
            <person name="Kuwata A."/>
            <person name="Ogata H."/>
        </authorList>
    </citation>
    <scope>NUCLEOTIDE SEQUENCE [LARGE SCALE GENOMIC DNA]</scope>
</reference>
<evidence type="ECO:0000313" key="3">
    <source>
        <dbReference type="Proteomes" id="UP001165060"/>
    </source>
</evidence>
<gene>
    <name evidence="2" type="ORF">TeGR_g15064</name>
</gene>
<feature type="compositionally biased region" description="Basic residues" evidence="1">
    <location>
        <begin position="267"/>
        <end position="277"/>
    </location>
</feature>
<organism evidence="2 3">
    <name type="scientific">Tetraparma gracilis</name>
    <dbReference type="NCBI Taxonomy" id="2962635"/>
    <lineage>
        <taxon>Eukaryota</taxon>
        <taxon>Sar</taxon>
        <taxon>Stramenopiles</taxon>
        <taxon>Ochrophyta</taxon>
        <taxon>Bolidophyceae</taxon>
        <taxon>Parmales</taxon>
        <taxon>Triparmaceae</taxon>
        <taxon>Tetraparma</taxon>
    </lineage>
</organism>
<proteinExistence type="predicted"/>
<dbReference type="Proteomes" id="UP001165060">
    <property type="component" value="Unassembled WGS sequence"/>
</dbReference>
<comment type="caution">
    <text evidence="2">The sequence shown here is derived from an EMBL/GenBank/DDBJ whole genome shotgun (WGS) entry which is preliminary data.</text>
</comment>
<dbReference type="EMBL" id="BRYB01000429">
    <property type="protein sequence ID" value="GMI29878.1"/>
    <property type="molecule type" value="Genomic_DNA"/>
</dbReference>